<dbReference type="InterPro" id="IPR001375">
    <property type="entry name" value="Peptidase_S9_cat"/>
</dbReference>
<organism evidence="2 3">
    <name type="scientific">Rhizobium alvei</name>
    <dbReference type="NCBI Taxonomy" id="1132659"/>
    <lineage>
        <taxon>Bacteria</taxon>
        <taxon>Pseudomonadati</taxon>
        <taxon>Pseudomonadota</taxon>
        <taxon>Alphaproteobacteria</taxon>
        <taxon>Hyphomicrobiales</taxon>
        <taxon>Rhizobiaceae</taxon>
        <taxon>Rhizobium/Agrobacterium group</taxon>
        <taxon>Rhizobium</taxon>
    </lineage>
</organism>
<evidence type="ECO:0000313" key="2">
    <source>
        <dbReference type="EMBL" id="MDO6965327.1"/>
    </source>
</evidence>
<gene>
    <name evidence="2" type="ORF">Q4481_15275</name>
</gene>
<sequence length="391" mass="44269">MFFYFPNNYVWNLSVNIAMIMGAEIGEIDEMCKPLVEISTRGDDEGTQAFLAAWNAMADKLVAQADEDMRLNRRFSAARKHKRASIYYMIAERMQAHGFAPRLQTYRKMLDSFSKFVELNGENCQRVEIPYDGGVISGYLTLAPATADGPAPILVHVNGLDSCKEMLYLPGAPEGLARRGVSSLCIDQPGTGEALRLHDMKAVYNSERWASKVVDWLEARDDVDPSRIGLWGISLGGYYCPRAVAMEPRFALGVVFGANHNWAEVQEKRLRREGDRPVPHYWEHVRWVFGGETIDEFMSIASNMHLNGILDRVRVPFLVTHGINDRQISLDYAHQTYDQLVNSPKKELKIFDRETGCIEHAGADTQTYGTDYINDWVAETFAEIKAGRYPR</sequence>
<comment type="caution">
    <text evidence="2">The sequence shown here is derived from an EMBL/GenBank/DDBJ whole genome shotgun (WGS) entry which is preliminary data.</text>
</comment>
<dbReference type="InterPro" id="IPR029058">
    <property type="entry name" value="AB_hydrolase_fold"/>
</dbReference>
<dbReference type="Pfam" id="PF00326">
    <property type="entry name" value="Peptidase_S9"/>
    <property type="match status" value="1"/>
</dbReference>
<dbReference type="PANTHER" id="PTHR22946:SF12">
    <property type="entry name" value="CONIDIAL PIGMENT BIOSYNTHESIS PROTEIN AYG1 (AFU_ORTHOLOGUE AFUA_2G17550)"/>
    <property type="match status" value="1"/>
</dbReference>
<name>A0ABT8YNU7_9HYPH</name>
<accession>A0ABT8YNU7</accession>
<dbReference type="RefSeq" id="WP_304377253.1">
    <property type="nucleotide sequence ID" value="NZ_JAUOZU010000010.1"/>
</dbReference>
<dbReference type="PANTHER" id="PTHR22946">
    <property type="entry name" value="DIENELACTONE HYDROLASE DOMAIN-CONTAINING PROTEIN-RELATED"/>
    <property type="match status" value="1"/>
</dbReference>
<proteinExistence type="predicted"/>
<reference evidence="2" key="2">
    <citation type="submission" date="2023-07" db="EMBL/GenBank/DDBJ databases">
        <authorList>
            <person name="Shen H."/>
        </authorList>
    </citation>
    <scope>NUCLEOTIDE SEQUENCE</scope>
    <source>
        <strain evidence="2">TNR-22</strain>
    </source>
</reference>
<protein>
    <submittedName>
        <fullName evidence="2">Prolyl oligopeptidase family serine peptidase</fullName>
    </submittedName>
</protein>
<evidence type="ECO:0000313" key="3">
    <source>
        <dbReference type="Proteomes" id="UP001174932"/>
    </source>
</evidence>
<keyword evidence="3" id="KW-1185">Reference proteome</keyword>
<dbReference type="Gene3D" id="3.40.50.1820">
    <property type="entry name" value="alpha/beta hydrolase"/>
    <property type="match status" value="1"/>
</dbReference>
<dbReference type="SUPFAM" id="SSF53474">
    <property type="entry name" value="alpha/beta-Hydrolases"/>
    <property type="match status" value="1"/>
</dbReference>
<evidence type="ECO:0000259" key="1">
    <source>
        <dbReference type="Pfam" id="PF00326"/>
    </source>
</evidence>
<reference evidence="2" key="1">
    <citation type="journal article" date="2015" name="Int. J. Syst. Evol. Microbiol.">
        <title>Rhizobium alvei sp. nov., isolated from a freshwater river.</title>
        <authorList>
            <person name="Sheu S.Y."/>
            <person name="Huang H.W."/>
            <person name="Young C.C."/>
            <person name="Chen W.M."/>
        </authorList>
    </citation>
    <scope>NUCLEOTIDE SEQUENCE</scope>
    <source>
        <strain evidence="2">TNR-22</strain>
    </source>
</reference>
<dbReference type="InterPro" id="IPR050261">
    <property type="entry name" value="FrsA_esterase"/>
</dbReference>
<dbReference type="Proteomes" id="UP001174932">
    <property type="component" value="Unassembled WGS sequence"/>
</dbReference>
<feature type="domain" description="Peptidase S9 prolyl oligopeptidase catalytic" evidence="1">
    <location>
        <begin position="212"/>
        <end position="350"/>
    </location>
</feature>
<dbReference type="EMBL" id="JAUOZU010000010">
    <property type="protein sequence ID" value="MDO6965327.1"/>
    <property type="molecule type" value="Genomic_DNA"/>
</dbReference>